<dbReference type="RefSeq" id="WP_251515677.1">
    <property type="nucleotide sequence ID" value="NZ_JAMBON010000027.1"/>
</dbReference>
<comment type="caution">
    <text evidence="1">The sequence shown here is derived from an EMBL/GenBank/DDBJ whole genome shotgun (WGS) entry which is preliminary data.</text>
</comment>
<dbReference type="Proteomes" id="UP001597221">
    <property type="component" value="Unassembled WGS sequence"/>
</dbReference>
<evidence type="ECO:0008006" key="3">
    <source>
        <dbReference type="Google" id="ProtNLM"/>
    </source>
</evidence>
<gene>
    <name evidence="1" type="ORF">ACFSBH_17180</name>
</gene>
<dbReference type="EMBL" id="JBHUDE010000154">
    <property type="protein sequence ID" value="MFD1609353.1"/>
    <property type="molecule type" value="Genomic_DNA"/>
</dbReference>
<evidence type="ECO:0000313" key="1">
    <source>
        <dbReference type="EMBL" id="MFD1609353.1"/>
    </source>
</evidence>
<evidence type="ECO:0000313" key="2">
    <source>
        <dbReference type="Proteomes" id="UP001597221"/>
    </source>
</evidence>
<reference evidence="2" key="1">
    <citation type="journal article" date="2019" name="Int. J. Syst. Evol. Microbiol.">
        <title>The Global Catalogue of Microorganisms (GCM) 10K type strain sequencing project: providing services to taxonomists for standard genome sequencing and annotation.</title>
        <authorList>
            <consortium name="The Broad Institute Genomics Platform"/>
            <consortium name="The Broad Institute Genome Sequencing Center for Infectious Disease"/>
            <person name="Wu L."/>
            <person name="Ma J."/>
        </authorList>
    </citation>
    <scope>NUCLEOTIDE SEQUENCE [LARGE SCALE GENOMIC DNA]</scope>
    <source>
        <strain evidence="2">CGMCC 1.12376</strain>
    </source>
</reference>
<keyword evidence="2" id="KW-1185">Reference proteome</keyword>
<name>A0ABW4HUN5_9BACI</name>
<proteinExistence type="predicted"/>
<accession>A0ABW4HUN5</accession>
<protein>
    <recommendedName>
        <fullName evidence="3">Fur-regulated basic protein FbpA</fullName>
    </recommendedName>
</protein>
<sequence>MMDQSKKYLDETLFQARRFGLQSNYIQKLESERKERLEKEKALQTEVYNHSLHN</sequence>
<organism evidence="1 2">
    <name type="scientific">Oceanobacillus luteolus</name>
    <dbReference type="NCBI Taxonomy" id="1274358"/>
    <lineage>
        <taxon>Bacteria</taxon>
        <taxon>Bacillati</taxon>
        <taxon>Bacillota</taxon>
        <taxon>Bacilli</taxon>
        <taxon>Bacillales</taxon>
        <taxon>Bacillaceae</taxon>
        <taxon>Oceanobacillus</taxon>
    </lineage>
</organism>